<dbReference type="Proteomes" id="UP000319578">
    <property type="component" value="Unassembled WGS sequence"/>
</dbReference>
<accession>A0ABQ0TW28</accession>
<evidence type="ECO:0000313" key="2">
    <source>
        <dbReference type="Proteomes" id="UP000319578"/>
    </source>
</evidence>
<protein>
    <recommendedName>
        <fullName evidence="3">Transposase</fullName>
    </recommendedName>
</protein>
<sequence length="60" mass="6779">MFKNLDAGGKYTAIKQVAGEYTISELCKLFGVSRSGYYAYLKRRATDRDKLVERPNQGSL</sequence>
<proteinExistence type="predicted"/>
<gene>
    <name evidence="1" type="ORF">BRE01_58200</name>
</gene>
<comment type="caution">
    <text evidence="1">The sequence shown here is derived from an EMBL/GenBank/DDBJ whole genome shotgun (WGS) entry which is preliminary data.</text>
</comment>
<evidence type="ECO:0000313" key="1">
    <source>
        <dbReference type="EMBL" id="GED72118.1"/>
    </source>
</evidence>
<keyword evidence="2" id="KW-1185">Reference proteome</keyword>
<evidence type="ECO:0008006" key="3">
    <source>
        <dbReference type="Google" id="ProtNLM"/>
    </source>
</evidence>
<dbReference type="EMBL" id="BJON01000026">
    <property type="protein sequence ID" value="GED72118.1"/>
    <property type="molecule type" value="Genomic_DNA"/>
</dbReference>
<organism evidence="1 2">
    <name type="scientific">Brevibacillus reuszeri</name>
    <dbReference type="NCBI Taxonomy" id="54915"/>
    <lineage>
        <taxon>Bacteria</taxon>
        <taxon>Bacillati</taxon>
        <taxon>Bacillota</taxon>
        <taxon>Bacilli</taxon>
        <taxon>Bacillales</taxon>
        <taxon>Paenibacillaceae</taxon>
        <taxon>Brevibacillus</taxon>
    </lineage>
</organism>
<name>A0ABQ0TW28_9BACL</name>
<reference evidence="1 2" key="1">
    <citation type="submission" date="2019-06" db="EMBL/GenBank/DDBJ databases">
        <title>Whole genome shotgun sequence of Brevibacillus reuszeri NBRC 15719.</title>
        <authorList>
            <person name="Hosoyama A."/>
            <person name="Uohara A."/>
            <person name="Ohji S."/>
            <person name="Ichikawa N."/>
        </authorList>
    </citation>
    <scope>NUCLEOTIDE SEQUENCE [LARGE SCALE GENOMIC DNA]</scope>
    <source>
        <strain evidence="1 2">NBRC 15719</strain>
    </source>
</reference>